<evidence type="ECO:0000313" key="1">
    <source>
        <dbReference type="EMBL" id="EFE10565.1"/>
    </source>
</evidence>
<gene>
    <name evidence="1" type="ORF">CIT292_06743</name>
</gene>
<proteinExistence type="predicted"/>
<dbReference type="Proteomes" id="UP000003880">
    <property type="component" value="Unassembled WGS sequence"/>
</dbReference>
<evidence type="ECO:0000313" key="2">
    <source>
        <dbReference type="Proteomes" id="UP000003880"/>
    </source>
</evidence>
<dbReference type="AlphaFoldDB" id="D4B6A6"/>
<name>D4B6A6_9ENTR</name>
<reference evidence="1 2" key="1">
    <citation type="submission" date="2010-02" db="EMBL/GenBank/DDBJ databases">
        <authorList>
            <person name="Weinstock G."/>
            <person name="Sodergren E."/>
            <person name="Clifton S."/>
            <person name="Fulton L."/>
            <person name="Fulton B."/>
            <person name="Courtney L."/>
            <person name="Fronick C."/>
            <person name="Harrison M."/>
            <person name="Strong C."/>
            <person name="Farmer C."/>
            <person name="Delahaunty K."/>
            <person name="Markovic C."/>
            <person name="Hall O."/>
            <person name="Minx P."/>
            <person name="Tomlinson C."/>
            <person name="Mitreva M."/>
            <person name="Nelson J."/>
            <person name="Hou S."/>
            <person name="Wollam A."/>
            <person name="Pepin K.H."/>
            <person name="Johnson M."/>
            <person name="Bhonagiri V."/>
            <person name="Zhang X."/>
            <person name="Suruliraj S."/>
            <person name="Warren W."/>
            <person name="Chinwalla A."/>
            <person name="Mardis E.R."/>
            <person name="Wilson R.K."/>
        </authorList>
    </citation>
    <scope>NUCLEOTIDE SEQUENCE [LARGE SCALE GENOMIC DNA]</scope>
    <source>
        <strain evidence="1 2">ATCC 29220</strain>
    </source>
</reference>
<dbReference type="EMBL" id="ABWL02000002">
    <property type="protein sequence ID" value="EFE10565.1"/>
    <property type="molecule type" value="Genomic_DNA"/>
</dbReference>
<organism evidence="1 2">
    <name type="scientific">Citrobacter youngae ATCC 29220</name>
    <dbReference type="NCBI Taxonomy" id="500640"/>
    <lineage>
        <taxon>Bacteria</taxon>
        <taxon>Pseudomonadati</taxon>
        <taxon>Pseudomonadota</taxon>
        <taxon>Gammaproteobacteria</taxon>
        <taxon>Enterobacterales</taxon>
        <taxon>Enterobacteriaceae</taxon>
        <taxon>Citrobacter</taxon>
        <taxon>Citrobacter freundii complex</taxon>
    </lineage>
</organism>
<dbReference type="HOGENOM" id="CLU_3287077_0_0_6"/>
<protein>
    <submittedName>
        <fullName evidence="1">Uncharacterized protein</fullName>
    </submittedName>
</protein>
<comment type="caution">
    <text evidence="1">The sequence shown here is derived from an EMBL/GenBank/DDBJ whole genome shotgun (WGS) entry which is preliminary data.</text>
</comment>
<accession>D4B6A6</accession>
<sequence length="40" mass="4773">MGTHFWQAKYQVAFRTTMIMCTGERFTDGPDGYFFCWRDA</sequence>